<organism evidence="1 2">
    <name type="scientific">Burkholderia cepacia</name>
    <name type="common">Pseudomonas cepacia</name>
    <dbReference type="NCBI Taxonomy" id="292"/>
    <lineage>
        <taxon>Bacteria</taxon>
        <taxon>Pseudomonadati</taxon>
        <taxon>Pseudomonadota</taxon>
        <taxon>Betaproteobacteria</taxon>
        <taxon>Burkholderiales</taxon>
        <taxon>Burkholderiaceae</taxon>
        <taxon>Burkholderia</taxon>
        <taxon>Burkholderia cepacia complex</taxon>
    </lineage>
</organism>
<sequence>MTIEVYCGDPEAPSDAAEQRVLARIVDILQRREESAIVLFNVRCEERECDILVSTLVTTLVIEVNTTCSPWRAA</sequence>
<gene>
    <name evidence="1" type="ORF">VL15_12820</name>
</gene>
<accession>A0A0J5X0M1</accession>
<protein>
    <submittedName>
        <fullName evidence="1">Uncharacterized protein</fullName>
    </submittedName>
</protein>
<name>A0A0J5X0M1_BURCE</name>
<proteinExistence type="predicted"/>
<dbReference type="AlphaFoldDB" id="A0A0J5X0M1"/>
<comment type="caution">
    <text evidence="1">The sequence shown here is derived from an EMBL/GenBank/DDBJ whole genome shotgun (WGS) entry which is preliminary data.</text>
</comment>
<dbReference type="Proteomes" id="UP000036338">
    <property type="component" value="Unassembled WGS sequence"/>
</dbReference>
<evidence type="ECO:0000313" key="2">
    <source>
        <dbReference type="Proteomes" id="UP000036338"/>
    </source>
</evidence>
<reference evidence="1 2" key="1">
    <citation type="submission" date="2015-05" db="EMBL/GenBank/DDBJ databases">
        <title>Draft genome of Burkholderia cepacia LK29.</title>
        <authorList>
            <person name="Chan X.Y."/>
        </authorList>
    </citation>
    <scope>NUCLEOTIDE SEQUENCE [LARGE SCALE GENOMIC DNA]</scope>
    <source>
        <strain evidence="1 2">LK29</strain>
    </source>
</reference>
<dbReference type="EMBL" id="LDWR01000021">
    <property type="protein sequence ID" value="KML58101.1"/>
    <property type="molecule type" value="Genomic_DNA"/>
</dbReference>
<evidence type="ECO:0000313" key="1">
    <source>
        <dbReference type="EMBL" id="KML58101.1"/>
    </source>
</evidence>